<evidence type="ECO:0000313" key="16">
    <source>
        <dbReference type="Proteomes" id="UP001439008"/>
    </source>
</evidence>
<evidence type="ECO:0000256" key="6">
    <source>
        <dbReference type="ARBA" id="ARBA00022737"/>
    </source>
</evidence>
<evidence type="ECO:0000256" key="1">
    <source>
        <dbReference type="ARBA" id="ARBA00004255"/>
    </source>
</evidence>
<dbReference type="SUPFAM" id="SSF48371">
    <property type="entry name" value="ARM repeat"/>
    <property type="match status" value="1"/>
</dbReference>
<keyword evidence="10" id="KW-0472">Membrane</keyword>
<sequence>IVKYSNKFKSKIKTFKSEIEFLVDSPNKNIASLAMNTLFKIGDKSSLSLLLETLSQRISNLPETMKLELLSTVTIACQKYPLKLNELVKIMSRILQNEPNFKPKQFIVTEFEKIIESDDKLREICLANLCDFIEDCEYSDLTLQILNIIGTNAVRSKTPSNYIRYVYNRITLELPLVRCAAVDALANIGKTVPALANYVKVLIQKCLNDSDDDVRDRAIINLAFFNIENDVNNNLKQFTSGFLDNLEYSAEIFLKENNKETFTMNNLKEKPKTKEDQKQKEIIENFEEKNDFAKIGDFGEKLKTTDFEKLTEIESEYFTECRKHIFGLKIVLEFRIKNEVENSILDKIKIFINENPKFFKINKFVQNENKIGFGDIATCFVVLDRKSEIFFAKTKCKMEFVTKQNGEEIEDEYILEDLNFKLKDFILPKKLNFGDFKTNWEKSKNCETIEKLVYLSRKDNLSKSVETLEETLKMATIQRVRKKDKEILNLMAKTCNLGTEENFKDLMVRAVLTNLVENSQQKVVLQV</sequence>
<dbReference type="InterPro" id="IPR011989">
    <property type="entry name" value="ARM-like"/>
</dbReference>
<feature type="non-terminal residue" evidence="15">
    <location>
        <position position="1"/>
    </location>
</feature>
<keyword evidence="12" id="KW-0175">Coiled coil</keyword>
<dbReference type="PANTHER" id="PTHR10261">
    <property type="entry name" value="COATOMER SUBUNIT GAMMA"/>
    <property type="match status" value="1"/>
</dbReference>
<keyword evidence="9" id="KW-0333">Golgi apparatus</keyword>
<evidence type="ECO:0000256" key="10">
    <source>
        <dbReference type="ARBA" id="ARBA00023136"/>
    </source>
</evidence>
<evidence type="ECO:0000256" key="7">
    <source>
        <dbReference type="ARBA" id="ARBA00022892"/>
    </source>
</evidence>
<keyword evidence="16" id="KW-1185">Reference proteome</keyword>
<evidence type="ECO:0000256" key="8">
    <source>
        <dbReference type="ARBA" id="ARBA00022927"/>
    </source>
</evidence>
<dbReference type="InterPro" id="IPR016024">
    <property type="entry name" value="ARM-type_fold"/>
</dbReference>
<dbReference type="Pfam" id="PF01602">
    <property type="entry name" value="Adaptin_N"/>
    <property type="match status" value="1"/>
</dbReference>
<dbReference type="InterPro" id="IPR002553">
    <property type="entry name" value="Clathrin/coatomer_adapt-like_N"/>
</dbReference>
<keyword evidence="4" id="KW-0813">Transport</keyword>
<evidence type="ECO:0000259" key="13">
    <source>
        <dbReference type="Pfam" id="PF01602"/>
    </source>
</evidence>
<dbReference type="InterPro" id="IPR017106">
    <property type="entry name" value="Coatomer_gsu"/>
</dbReference>
<feature type="domain" description="Clathrin/coatomer adaptor adaptin-like N-terminal" evidence="13">
    <location>
        <begin position="9"/>
        <end position="226"/>
    </location>
</feature>
<keyword evidence="5" id="KW-0963">Cytoplasm</keyword>
<evidence type="ECO:0000313" key="15">
    <source>
        <dbReference type="EMBL" id="MES1920723.1"/>
    </source>
</evidence>
<proteinExistence type="inferred from homology"/>
<dbReference type="Proteomes" id="UP001439008">
    <property type="component" value="Unassembled WGS sequence"/>
</dbReference>
<gene>
    <name evidence="15" type="ORF">MHBO_002363</name>
</gene>
<dbReference type="Pfam" id="PF08752">
    <property type="entry name" value="COP-gamma_platf"/>
    <property type="match status" value="1"/>
</dbReference>
<dbReference type="Gene3D" id="2.60.40.1480">
    <property type="entry name" value="Coatomer, gamma subunit, appendage domain"/>
    <property type="match status" value="1"/>
</dbReference>
<feature type="coiled-coil region" evidence="12">
    <location>
        <begin position="458"/>
        <end position="485"/>
    </location>
</feature>
<protein>
    <recommendedName>
        <fullName evidence="17">Coatomer subunit gamma</fullName>
    </recommendedName>
</protein>
<evidence type="ECO:0008006" key="17">
    <source>
        <dbReference type="Google" id="ProtNLM"/>
    </source>
</evidence>
<keyword evidence="6" id="KW-0677">Repeat</keyword>
<dbReference type="Gene3D" id="1.25.10.10">
    <property type="entry name" value="Leucine-rich Repeat Variant"/>
    <property type="match status" value="1"/>
</dbReference>
<dbReference type="InterPro" id="IPR013041">
    <property type="entry name" value="Clathrin_app_Ig-like_sf"/>
</dbReference>
<keyword evidence="7" id="KW-0931">ER-Golgi transport</keyword>
<comment type="similarity">
    <text evidence="3">Belongs to the COPG family.</text>
</comment>
<evidence type="ECO:0000256" key="9">
    <source>
        <dbReference type="ARBA" id="ARBA00023034"/>
    </source>
</evidence>
<keyword evidence="11" id="KW-0968">Cytoplasmic vesicle</keyword>
<organism evidence="15 16">
    <name type="scientific">Bonamia ostreae</name>
    <dbReference type="NCBI Taxonomy" id="126728"/>
    <lineage>
        <taxon>Eukaryota</taxon>
        <taxon>Sar</taxon>
        <taxon>Rhizaria</taxon>
        <taxon>Endomyxa</taxon>
        <taxon>Ascetosporea</taxon>
        <taxon>Haplosporida</taxon>
        <taxon>Bonamia</taxon>
    </lineage>
</organism>
<dbReference type="SUPFAM" id="SSF49348">
    <property type="entry name" value="Clathrin adaptor appendage domain"/>
    <property type="match status" value="1"/>
</dbReference>
<name>A0ABV2AMV8_9EUKA</name>
<evidence type="ECO:0000256" key="2">
    <source>
        <dbReference type="ARBA" id="ARBA00004347"/>
    </source>
</evidence>
<evidence type="ECO:0000259" key="14">
    <source>
        <dbReference type="Pfam" id="PF08752"/>
    </source>
</evidence>
<dbReference type="InterPro" id="IPR013040">
    <property type="entry name" value="Coatomer_gsu_app_Ig-like_dom"/>
</dbReference>
<dbReference type="PANTHER" id="PTHR10261:SF0">
    <property type="entry name" value="COATOMER SUBUNIT GAMMA-2"/>
    <property type="match status" value="1"/>
</dbReference>
<evidence type="ECO:0000256" key="3">
    <source>
        <dbReference type="ARBA" id="ARBA00010720"/>
    </source>
</evidence>
<feature type="non-terminal residue" evidence="15">
    <location>
        <position position="527"/>
    </location>
</feature>
<evidence type="ECO:0000256" key="12">
    <source>
        <dbReference type="SAM" id="Coils"/>
    </source>
</evidence>
<accession>A0ABV2AMV8</accession>
<reference evidence="15 16" key="1">
    <citation type="journal article" date="2024" name="BMC Biol.">
        <title>Comparative genomics of Ascetosporea gives new insight into the evolutionary basis for animal parasitism in Rhizaria.</title>
        <authorList>
            <person name="Hiltunen Thoren M."/>
            <person name="Onut-Brannstrom I."/>
            <person name="Alfjorden A."/>
            <person name="Peckova H."/>
            <person name="Swords F."/>
            <person name="Hooper C."/>
            <person name="Holzer A.S."/>
            <person name="Bass D."/>
            <person name="Burki F."/>
        </authorList>
    </citation>
    <scope>NUCLEOTIDE SEQUENCE [LARGE SCALE GENOMIC DNA]</scope>
    <source>
        <strain evidence="15">20-A016</strain>
    </source>
</reference>
<comment type="subcellular location">
    <subcellularLocation>
        <location evidence="2">Cytoplasmic vesicle</location>
        <location evidence="2">COPI-coated vesicle membrane</location>
        <topology evidence="2">Peripheral membrane protein</topology>
        <orientation evidence="2">Cytoplasmic side</orientation>
    </subcellularLocation>
    <subcellularLocation>
        <location evidence="1">Golgi apparatus membrane</location>
        <topology evidence="1">Peripheral membrane protein</topology>
        <orientation evidence="1">Cytoplasmic side</orientation>
    </subcellularLocation>
</comment>
<feature type="domain" description="Coatomer gamma subunit appendage Ig-like subdomain" evidence="14">
    <location>
        <begin position="290"/>
        <end position="420"/>
    </location>
</feature>
<evidence type="ECO:0000256" key="5">
    <source>
        <dbReference type="ARBA" id="ARBA00022490"/>
    </source>
</evidence>
<dbReference type="InterPro" id="IPR037067">
    <property type="entry name" value="Coatomer_gsu_app_sf"/>
</dbReference>
<evidence type="ECO:0000256" key="4">
    <source>
        <dbReference type="ARBA" id="ARBA00022448"/>
    </source>
</evidence>
<evidence type="ECO:0000256" key="11">
    <source>
        <dbReference type="ARBA" id="ARBA00023329"/>
    </source>
</evidence>
<dbReference type="EMBL" id="JBDODL010000824">
    <property type="protein sequence ID" value="MES1920723.1"/>
    <property type="molecule type" value="Genomic_DNA"/>
</dbReference>
<comment type="caution">
    <text evidence="15">The sequence shown here is derived from an EMBL/GenBank/DDBJ whole genome shotgun (WGS) entry which is preliminary data.</text>
</comment>
<keyword evidence="8" id="KW-0653">Protein transport</keyword>